<dbReference type="SUPFAM" id="SSF47336">
    <property type="entry name" value="ACP-like"/>
    <property type="match status" value="1"/>
</dbReference>
<dbReference type="RefSeq" id="WP_099246190.1">
    <property type="nucleotide sequence ID" value="NZ_FXXP01000002.1"/>
</dbReference>
<keyword evidence="4" id="KW-0548">Nucleotidyltransferase</keyword>
<gene>
    <name evidence="4" type="primary">entF</name>
    <name evidence="4" type="ORF">TRP8649_02801</name>
</gene>
<dbReference type="PROSITE" id="PS00012">
    <property type="entry name" value="PHOSPHOPANTETHEINE"/>
    <property type="match status" value="1"/>
</dbReference>
<dbReference type="OrthoDB" id="9778690at2"/>
<dbReference type="Pfam" id="PF00550">
    <property type="entry name" value="PP-binding"/>
    <property type="match status" value="1"/>
</dbReference>
<proteinExistence type="predicted"/>
<evidence type="ECO:0000259" key="3">
    <source>
        <dbReference type="PROSITE" id="PS50075"/>
    </source>
</evidence>
<protein>
    <submittedName>
        <fullName evidence="4">Enterobactin synthase component F</fullName>
        <ecNumber evidence="4">2.7.7.-</ecNumber>
    </submittedName>
</protein>
<evidence type="ECO:0000256" key="1">
    <source>
        <dbReference type="ARBA" id="ARBA00022450"/>
    </source>
</evidence>
<sequence length="77" mass="8122">MTQSLTADEQKMAAIWSNVLGCEVSDPEANFMDLGGSSLLAAQVAKTATTQFGTKISVVDVIVAQSLREFVGELETA</sequence>
<dbReference type="Proteomes" id="UP000225972">
    <property type="component" value="Unassembled WGS sequence"/>
</dbReference>
<dbReference type="InterPro" id="IPR006162">
    <property type="entry name" value="Ppantetheine_attach_site"/>
</dbReference>
<keyword evidence="4" id="KW-0808">Transferase</keyword>
<dbReference type="EC" id="2.7.7.-" evidence="4"/>
<dbReference type="Gene3D" id="1.10.1200.10">
    <property type="entry name" value="ACP-like"/>
    <property type="match status" value="1"/>
</dbReference>
<feature type="domain" description="Carrier" evidence="3">
    <location>
        <begin position="3"/>
        <end position="77"/>
    </location>
</feature>
<organism evidence="4 5">
    <name type="scientific">Pelagimonas phthalicica</name>
    <dbReference type="NCBI Taxonomy" id="1037362"/>
    <lineage>
        <taxon>Bacteria</taxon>
        <taxon>Pseudomonadati</taxon>
        <taxon>Pseudomonadota</taxon>
        <taxon>Alphaproteobacteria</taxon>
        <taxon>Rhodobacterales</taxon>
        <taxon>Roseobacteraceae</taxon>
        <taxon>Pelagimonas</taxon>
    </lineage>
</organism>
<evidence type="ECO:0000313" key="4">
    <source>
        <dbReference type="EMBL" id="SMX28676.1"/>
    </source>
</evidence>
<dbReference type="EMBL" id="FXXP01000002">
    <property type="protein sequence ID" value="SMX28676.1"/>
    <property type="molecule type" value="Genomic_DNA"/>
</dbReference>
<accession>A0A238JFS6</accession>
<evidence type="ECO:0000313" key="5">
    <source>
        <dbReference type="Proteomes" id="UP000225972"/>
    </source>
</evidence>
<dbReference type="PROSITE" id="PS50075">
    <property type="entry name" value="CARRIER"/>
    <property type="match status" value="1"/>
</dbReference>
<dbReference type="InterPro" id="IPR009081">
    <property type="entry name" value="PP-bd_ACP"/>
</dbReference>
<name>A0A238JFS6_9RHOB</name>
<dbReference type="AlphaFoldDB" id="A0A238JFS6"/>
<reference evidence="5" key="1">
    <citation type="submission" date="2017-05" db="EMBL/GenBank/DDBJ databases">
        <authorList>
            <person name="Rodrigo-Torres L."/>
            <person name="Arahal R. D."/>
            <person name="Lucena T."/>
        </authorList>
    </citation>
    <scope>NUCLEOTIDE SEQUENCE [LARGE SCALE GENOMIC DNA]</scope>
    <source>
        <strain evidence="5">CECT 8649</strain>
    </source>
</reference>
<dbReference type="InterPro" id="IPR036736">
    <property type="entry name" value="ACP-like_sf"/>
</dbReference>
<dbReference type="GO" id="GO:0016779">
    <property type="term" value="F:nucleotidyltransferase activity"/>
    <property type="evidence" value="ECO:0007669"/>
    <property type="project" value="UniProtKB-KW"/>
</dbReference>
<keyword evidence="5" id="KW-1185">Reference proteome</keyword>
<keyword evidence="2" id="KW-0597">Phosphoprotein</keyword>
<keyword evidence="1" id="KW-0596">Phosphopantetheine</keyword>
<evidence type="ECO:0000256" key="2">
    <source>
        <dbReference type="ARBA" id="ARBA00022553"/>
    </source>
</evidence>